<evidence type="ECO:0008006" key="3">
    <source>
        <dbReference type="Google" id="ProtNLM"/>
    </source>
</evidence>
<accession>A0AAV2S9M5</accession>
<organism evidence="1 2">
    <name type="scientific">Meganyctiphanes norvegica</name>
    <name type="common">Northern krill</name>
    <name type="synonym">Thysanopoda norvegica</name>
    <dbReference type="NCBI Taxonomy" id="48144"/>
    <lineage>
        <taxon>Eukaryota</taxon>
        <taxon>Metazoa</taxon>
        <taxon>Ecdysozoa</taxon>
        <taxon>Arthropoda</taxon>
        <taxon>Crustacea</taxon>
        <taxon>Multicrustacea</taxon>
        <taxon>Malacostraca</taxon>
        <taxon>Eumalacostraca</taxon>
        <taxon>Eucarida</taxon>
        <taxon>Euphausiacea</taxon>
        <taxon>Euphausiidae</taxon>
        <taxon>Meganyctiphanes</taxon>
    </lineage>
</organism>
<protein>
    <recommendedName>
        <fullName evidence="3">Reverse transcriptase</fullName>
    </recommendedName>
</protein>
<evidence type="ECO:0000313" key="1">
    <source>
        <dbReference type="EMBL" id="CAL4168288.1"/>
    </source>
</evidence>
<gene>
    <name evidence="1" type="ORF">MNOR_LOCUS33675</name>
</gene>
<dbReference type="AlphaFoldDB" id="A0AAV2S9M5"/>
<reference evidence="1 2" key="1">
    <citation type="submission" date="2024-05" db="EMBL/GenBank/DDBJ databases">
        <authorList>
            <person name="Wallberg A."/>
        </authorList>
    </citation>
    <scope>NUCLEOTIDE SEQUENCE [LARGE SCALE GENOMIC DNA]</scope>
</reference>
<keyword evidence="2" id="KW-1185">Reference proteome</keyword>
<proteinExistence type="predicted"/>
<dbReference type="EMBL" id="CAXKWB010049283">
    <property type="protein sequence ID" value="CAL4168288.1"/>
    <property type="molecule type" value="Genomic_DNA"/>
</dbReference>
<evidence type="ECO:0000313" key="2">
    <source>
        <dbReference type="Proteomes" id="UP001497623"/>
    </source>
</evidence>
<comment type="caution">
    <text evidence="1">The sequence shown here is derived from an EMBL/GenBank/DDBJ whole genome shotgun (WGS) entry which is preliminary data.</text>
</comment>
<dbReference type="Proteomes" id="UP001497623">
    <property type="component" value="Unassembled WGS sequence"/>
</dbReference>
<feature type="non-terminal residue" evidence="1">
    <location>
        <position position="1"/>
    </location>
</feature>
<name>A0AAV2S9M5_MEGNR</name>
<sequence length="131" mass="15439">KYASDKFITILNMLFTAMLKHGLSPNDLLLRTIFSLIKNSWEYIQNSDNYRVITIRTCIFKLFEVILLDKQAHVFHIGDLQFFFKVITLACSFVVQEIINHYVNNNSNVYTVLLDASKAFDWVNYIKLFFK</sequence>